<keyword evidence="5 9" id="KW-0312">Gluconeogenesis</keyword>
<dbReference type="HAMAP" id="MF_00147_B">
    <property type="entry name" value="TIM_B"/>
    <property type="match status" value="1"/>
</dbReference>
<gene>
    <name evidence="9" type="primary">tpiA</name>
    <name evidence="11" type="ORF">C8J48_2939</name>
</gene>
<feature type="active site" description="Proton acceptor" evidence="9">
    <location>
        <position position="165"/>
    </location>
</feature>
<feature type="active site" description="Electrophile" evidence="9">
    <location>
        <position position="93"/>
    </location>
</feature>
<evidence type="ECO:0000256" key="9">
    <source>
        <dbReference type="HAMAP-Rule" id="MF_00147"/>
    </source>
</evidence>
<dbReference type="UniPathway" id="UPA00138"/>
<dbReference type="GO" id="GO:0046166">
    <property type="term" value="P:glyceraldehyde-3-phosphate biosynthetic process"/>
    <property type="evidence" value="ECO:0007669"/>
    <property type="project" value="TreeGrafter"/>
</dbReference>
<feature type="binding site" evidence="9">
    <location>
        <position position="171"/>
    </location>
    <ligand>
        <name>substrate</name>
    </ligand>
</feature>
<organism evidence="11 12">
    <name type="scientific">Desmospora activa DSM 45169</name>
    <dbReference type="NCBI Taxonomy" id="1121389"/>
    <lineage>
        <taxon>Bacteria</taxon>
        <taxon>Bacillati</taxon>
        <taxon>Bacillota</taxon>
        <taxon>Bacilli</taxon>
        <taxon>Bacillales</taxon>
        <taxon>Thermoactinomycetaceae</taxon>
        <taxon>Desmospora</taxon>
    </lineage>
</organism>
<evidence type="ECO:0000256" key="1">
    <source>
        <dbReference type="ARBA" id="ARBA00004680"/>
    </source>
</evidence>
<evidence type="ECO:0000313" key="11">
    <source>
        <dbReference type="EMBL" id="PTM56615.1"/>
    </source>
</evidence>
<dbReference type="FunFam" id="3.20.20.70:FF:000016">
    <property type="entry name" value="Triosephosphate isomerase"/>
    <property type="match status" value="1"/>
</dbReference>
<feature type="binding site" evidence="9">
    <location>
        <begin position="9"/>
        <end position="11"/>
    </location>
    <ligand>
        <name>substrate</name>
    </ligand>
</feature>
<dbReference type="CDD" id="cd00311">
    <property type="entry name" value="TIM"/>
    <property type="match status" value="1"/>
</dbReference>
<comment type="similarity">
    <text evidence="2 9 10">Belongs to the triosephosphate isomerase family.</text>
</comment>
<dbReference type="AlphaFoldDB" id="A0A2T4Z435"/>
<feature type="binding site" evidence="9">
    <location>
        <position position="211"/>
    </location>
    <ligand>
        <name>substrate</name>
    </ligand>
</feature>
<dbReference type="RefSeq" id="WP_107727940.1">
    <property type="nucleotide sequence ID" value="NZ_PZZP01000002.1"/>
</dbReference>
<keyword evidence="8 9" id="KW-0413">Isomerase</keyword>
<dbReference type="EC" id="5.3.1.1" evidence="3 9"/>
<sequence length="255" mass="27569">MRTPVIAGNWKMYKTIAEALDYVEGFRAKEADGVETVLCGPYLTLPALVEAAKDSAVGIGAQNMHWEKEGAFTGEISPAMLQEAGIPYVIVGHSERRALFGETDEAVRNKVKAALTHDLIPILCVGETIEEREAERTQEVVRTQVVEAVRGLSSTKMTRVIVAYEPVWAIGTGRSATADDAQNVIAFVRRTLADQFDQQVANQVRILYGGSVKPANIDALLEKDDIDGALVGGASLDPESFSQLVDAAVRRGNGR</sequence>
<dbReference type="Gene3D" id="3.20.20.70">
    <property type="entry name" value="Aldolase class I"/>
    <property type="match status" value="1"/>
</dbReference>
<evidence type="ECO:0000256" key="5">
    <source>
        <dbReference type="ARBA" id="ARBA00022432"/>
    </source>
</evidence>
<proteinExistence type="inferred from homology"/>
<dbReference type="GO" id="GO:0006096">
    <property type="term" value="P:glycolytic process"/>
    <property type="evidence" value="ECO:0007669"/>
    <property type="project" value="UniProtKB-UniRule"/>
</dbReference>
<dbReference type="InterPro" id="IPR000652">
    <property type="entry name" value="Triosephosphate_isomerase"/>
</dbReference>
<comment type="pathway">
    <text evidence="1 9 10">Carbohydrate degradation; glycolysis; D-glyceraldehyde 3-phosphate from glycerone phosphate: step 1/1.</text>
</comment>
<dbReference type="GO" id="GO:0004807">
    <property type="term" value="F:triose-phosphate isomerase activity"/>
    <property type="evidence" value="ECO:0007669"/>
    <property type="project" value="UniProtKB-UniRule"/>
</dbReference>
<dbReference type="PROSITE" id="PS00171">
    <property type="entry name" value="TIM_1"/>
    <property type="match status" value="1"/>
</dbReference>
<comment type="pathway">
    <text evidence="9 10">Carbohydrate biosynthesis; gluconeogenesis.</text>
</comment>
<evidence type="ECO:0000256" key="3">
    <source>
        <dbReference type="ARBA" id="ARBA00011940"/>
    </source>
</evidence>
<dbReference type="NCBIfam" id="TIGR00419">
    <property type="entry name" value="tim"/>
    <property type="match status" value="1"/>
</dbReference>
<dbReference type="PROSITE" id="PS51440">
    <property type="entry name" value="TIM_2"/>
    <property type="match status" value="1"/>
</dbReference>
<dbReference type="PANTHER" id="PTHR21139">
    <property type="entry name" value="TRIOSEPHOSPHATE ISOMERASE"/>
    <property type="match status" value="1"/>
</dbReference>
<dbReference type="UniPathway" id="UPA00109">
    <property type="reaction ID" value="UER00189"/>
</dbReference>
<dbReference type="PANTHER" id="PTHR21139:SF42">
    <property type="entry name" value="TRIOSEPHOSPHATE ISOMERASE"/>
    <property type="match status" value="1"/>
</dbReference>
<dbReference type="InterPro" id="IPR020861">
    <property type="entry name" value="Triosephosphate_isomerase_AS"/>
</dbReference>
<keyword evidence="7 9" id="KW-0324">Glycolysis</keyword>
<evidence type="ECO:0000256" key="7">
    <source>
        <dbReference type="ARBA" id="ARBA00023152"/>
    </source>
</evidence>
<evidence type="ECO:0000256" key="10">
    <source>
        <dbReference type="RuleBase" id="RU363013"/>
    </source>
</evidence>
<comment type="subcellular location">
    <subcellularLocation>
        <location evidence="9 10">Cytoplasm</location>
    </subcellularLocation>
</comment>
<accession>A0A2T4Z435</accession>
<dbReference type="Pfam" id="PF00121">
    <property type="entry name" value="TIM"/>
    <property type="match status" value="1"/>
</dbReference>
<evidence type="ECO:0000256" key="6">
    <source>
        <dbReference type="ARBA" id="ARBA00022490"/>
    </source>
</evidence>
<dbReference type="GO" id="GO:0006094">
    <property type="term" value="P:gluconeogenesis"/>
    <property type="evidence" value="ECO:0007669"/>
    <property type="project" value="UniProtKB-UniRule"/>
</dbReference>
<evidence type="ECO:0000256" key="8">
    <source>
        <dbReference type="ARBA" id="ARBA00023235"/>
    </source>
</evidence>
<comment type="function">
    <text evidence="9">Involved in the gluconeogenesis. Catalyzes stereospecifically the conversion of dihydroxyacetone phosphate (DHAP) to D-glyceraldehyde-3-phosphate (G3P).</text>
</comment>
<keyword evidence="6 9" id="KW-0963">Cytoplasm</keyword>
<dbReference type="EMBL" id="PZZP01000002">
    <property type="protein sequence ID" value="PTM56615.1"/>
    <property type="molecule type" value="Genomic_DNA"/>
</dbReference>
<dbReference type="GO" id="GO:0019563">
    <property type="term" value="P:glycerol catabolic process"/>
    <property type="evidence" value="ECO:0007669"/>
    <property type="project" value="TreeGrafter"/>
</dbReference>
<protein>
    <recommendedName>
        <fullName evidence="4 9">Triosephosphate isomerase</fullName>
        <shortName evidence="9">TIM</shortName>
        <shortName evidence="9">TPI</shortName>
        <ecNumber evidence="3 9">5.3.1.1</ecNumber>
    </recommendedName>
    <alternativeName>
        <fullName evidence="9">Triose-phosphate isomerase</fullName>
    </alternativeName>
</protein>
<dbReference type="InterPro" id="IPR035990">
    <property type="entry name" value="TIM_sf"/>
</dbReference>
<dbReference type="GO" id="GO:0005829">
    <property type="term" value="C:cytosol"/>
    <property type="evidence" value="ECO:0007669"/>
    <property type="project" value="TreeGrafter"/>
</dbReference>
<evidence type="ECO:0000313" key="12">
    <source>
        <dbReference type="Proteomes" id="UP000241639"/>
    </source>
</evidence>
<feature type="binding site" evidence="9">
    <location>
        <begin position="232"/>
        <end position="233"/>
    </location>
    <ligand>
        <name>substrate</name>
    </ligand>
</feature>
<comment type="catalytic activity">
    <reaction evidence="9 10">
        <text>D-glyceraldehyde 3-phosphate = dihydroxyacetone phosphate</text>
        <dbReference type="Rhea" id="RHEA:18585"/>
        <dbReference type="ChEBI" id="CHEBI:57642"/>
        <dbReference type="ChEBI" id="CHEBI:59776"/>
        <dbReference type="EC" id="5.3.1.1"/>
    </reaction>
</comment>
<dbReference type="SUPFAM" id="SSF51351">
    <property type="entry name" value="Triosephosphate isomerase (TIM)"/>
    <property type="match status" value="1"/>
</dbReference>
<comment type="caution">
    <text evidence="11">The sequence shown here is derived from an EMBL/GenBank/DDBJ whole genome shotgun (WGS) entry which is preliminary data.</text>
</comment>
<dbReference type="OrthoDB" id="9809429at2"/>
<comment type="subunit">
    <text evidence="9 10">Homodimer.</text>
</comment>
<keyword evidence="12" id="KW-1185">Reference proteome</keyword>
<reference evidence="11 12" key="1">
    <citation type="submission" date="2018-04" db="EMBL/GenBank/DDBJ databases">
        <title>Genomic Encyclopedia of Archaeal and Bacterial Type Strains, Phase II (KMG-II): from individual species to whole genera.</title>
        <authorList>
            <person name="Goeker M."/>
        </authorList>
    </citation>
    <scope>NUCLEOTIDE SEQUENCE [LARGE SCALE GENOMIC DNA]</scope>
    <source>
        <strain evidence="11 12">DSM 45169</strain>
    </source>
</reference>
<name>A0A2T4Z435_9BACL</name>
<evidence type="ECO:0000256" key="2">
    <source>
        <dbReference type="ARBA" id="ARBA00007422"/>
    </source>
</evidence>
<dbReference type="Proteomes" id="UP000241639">
    <property type="component" value="Unassembled WGS sequence"/>
</dbReference>
<dbReference type="InterPro" id="IPR013785">
    <property type="entry name" value="Aldolase_TIM"/>
</dbReference>
<evidence type="ECO:0000256" key="4">
    <source>
        <dbReference type="ARBA" id="ARBA00019397"/>
    </source>
</evidence>
<dbReference type="InterPro" id="IPR022896">
    <property type="entry name" value="TrioseP_Isoase_bac/euk"/>
</dbReference>